<dbReference type="InterPro" id="IPR041268">
    <property type="entry name" value="HU-CCDC81_bac_2"/>
</dbReference>
<sequence length="408" mass="44860">MNNYLIEILKEENTVILPGFGAFTVVNRATNELMFMSFMKYNDGTLVNFIAKKEGISAEEAKEKIDNYVAEINAAIDGDGMFKLDQIGVFTKDSAGEVQFSPTPGDAAVTAPVVTVVPEPEVIVEIPEEIAPVEEEIHRVEEVPEEIPVPVETINAYEEQVTEEEVEVDEVDVPLVNAEEPVVEIPVVIEENIPTPATEDEQWNDDLDLPPVNYKPERPKQPILEKTKKDKKPRRSGTLILMIIALLVTGGAAYVGFNYKDLKDKIPFLASAEKEVKEDMKPVEDIETPEEPVEEIPEEEVVEEVAEEVAPEVTPEPAKETKPTPAASSANGIRVDKALPIQVIVGSFGEVANANRMVEKLQAQGFPAQIIGVYGGLHTVSVASFNSMDEYKANQSQLQSAGAHWVKK</sequence>
<comment type="caution">
    <text evidence="4">The sequence shown here is derived from an EMBL/GenBank/DDBJ whole genome shotgun (WGS) entry which is preliminary data.</text>
</comment>
<dbReference type="EMBL" id="JACVEL010000001">
    <property type="protein sequence ID" value="MBC9811110.1"/>
    <property type="molecule type" value="Genomic_DNA"/>
</dbReference>
<dbReference type="InterPro" id="IPR036680">
    <property type="entry name" value="SPOR-like_sf"/>
</dbReference>
<dbReference type="AlphaFoldDB" id="A0A8J6U1H0"/>
<dbReference type="Pfam" id="PF18175">
    <property type="entry name" value="HU-CCDC81_bac_2"/>
    <property type="match status" value="1"/>
</dbReference>
<dbReference type="SUPFAM" id="SSF110997">
    <property type="entry name" value="Sporulation related repeat"/>
    <property type="match status" value="1"/>
</dbReference>
<dbReference type="Gene3D" id="3.30.70.1070">
    <property type="entry name" value="Sporulation related repeat"/>
    <property type="match status" value="1"/>
</dbReference>
<keyword evidence="2" id="KW-1133">Transmembrane helix</keyword>
<keyword evidence="5" id="KW-1185">Reference proteome</keyword>
<evidence type="ECO:0000256" key="2">
    <source>
        <dbReference type="SAM" id="Phobius"/>
    </source>
</evidence>
<organism evidence="4 5">
    <name type="scientific">Taishania pollutisoli</name>
    <dbReference type="NCBI Taxonomy" id="2766479"/>
    <lineage>
        <taxon>Bacteria</taxon>
        <taxon>Pseudomonadati</taxon>
        <taxon>Bacteroidota</taxon>
        <taxon>Flavobacteriia</taxon>
        <taxon>Flavobacteriales</taxon>
        <taxon>Crocinitomicaceae</taxon>
        <taxon>Taishania</taxon>
    </lineage>
</organism>
<evidence type="ECO:0000313" key="4">
    <source>
        <dbReference type="EMBL" id="MBC9811110.1"/>
    </source>
</evidence>
<reference evidence="4" key="1">
    <citation type="submission" date="2020-09" db="EMBL/GenBank/DDBJ databases">
        <title>Taishania pollutisoli gen. nov., sp. nov., Isolated from Tetrabromobisphenol A-Contaminated Soil.</title>
        <authorList>
            <person name="Chen Q."/>
        </authorList>
    </citation>
    <scope>NUCLEOTIDE SEQUENCE</scope>
    <source>
        <strain evidence="4">CZZ-1</strain>
    </source>
</reference>
<keyword evidence="2" id="KW-0812">Transmembrane</keyword>
<dbReference type="GO" id="GO:0042834">
    <property type="term" value="F:peptidoglycan binding"/>
    <property type="evidence" value="ECO:0007669"/>
    <property type="project" value="InterPro"/>
</dbReference>
<proteinExistence type="predicted"/>
<feature type="compositionally biased region" description="Basic and acidic residues" evidence="1">
    <location>
        <begin position="215"/>
        <end position="228"/>
    </location>
</feature>
<feature type="transmembrane region" description="Helical" evidence="2">
    <location>
        <begin position="238"/>
        <end position="257"/>
    </location>
</feature>
<gene>
    <name evidence="4" type="ORF">H9Y05_01365</name>
</gene>
<evidence type="ECO:0000313" key="5">
    <source>
        <dbReference type="Proteomes" id="UP000652681"/>
    </source>
</evidence>
<keyword evidence="2" id="KW-0472">Membrane</keyword>
<evidence type="ECO:0000256" key="1">
    <source>
        <dbReference type="SAM" id="MobiDB-lite"/>
    </source>
</evidence>
<feature type="domain" description="SPOR" evidence="3">
    <location>
        <begin position="335"/>
        <end position="408"/>
    </location>
</feature>
<feature type="compositionally biased region" description="Acidic residues" evidence="1">
    <location>
        <begin position="198"/>
        <end position="208"/>
    </location>
</feature>
<dbReference type="Pfam" id="PF05036">
    <property type="entry name" value="SPOR"/>
    <property type="match status" value="1"/>
</dbReference>
<feature type="region of interest" description="Disordered" evidence="1">
    <location>
        <begin position="194"/>
        <end position="231"/>
    </location>
</feature>
<evidence type="ECO:0000259" key="3">
    <source>
        <dbReference type="PROSITE" id="PS51724"/>
    </source>
</evidence>
<accession>A0A8J6U1H0</accession>
<dbReference type="Proteomes" id="UP000652681">
    <property type="component" value="Unassembled WGS sequence"/>
</dbReference>
<dbReference type="PROSITE" id="PS51724">
    <property type="entry name" value="SPOR"/>
    <property type="match status" value="1"/>
</dbReference>
<dbReference type="InterPro" id="IPR007730">
    <property type="entry name" value="SPOR-like_dom"/>
</dbReference>
<feature type="region of interest" description="Disordered" evidence="1">
    <location>
        <begin position="310"/>
        <end position="330"/>
    </location>
</feature>
<protein>
    <submittedName>
        <fullName evidence="4">SPOR domain-containing protein</fullName>
    </submittedName>
</protein>
<dbReference type="RefSeq" id="WP_216713294.1">
    <property type="nucleotide sequence ID" value="NZ_JACVEL010000001.1"/>
</dbReference>
<name>A0A8J6U1H0_9FLAO</name>